<dbReference type="GO" id="GO:0006629">
    <property type="term" value="P:lipid metabolic process"/>
    <property type="evidence" value="ECO:0007669"/>
    <property type="project" value="InterPro"/>
</dbReference>
<dbReference type="RefSeq" id="WP_070938016.1">
    <property type="nucleotide sequence ID" value="NZ_MLIK01000019.1"/>
</dbReference>
<comment type="caution">
    <text evidence="3">The sequence shown here is derived from an EMBL/GenBank/DDBJ whole genome shotgun (WGS) entry which is preliminary data.</text>
</comment>
<dbReference type="Proteomes" id="UP000179616">
    <property type="component" value="Unassembled WGS sequence"/>
</dbReference>
<protein>
    <submittedName>
        <fullName evidence="3">Fatty acid desaturase</fullName>
    </submittedName>
</protein>
<feature type="domain" description="Fatty acid desaturase" evidence="2">
    <location>
        <begin position="59"/>
        <end position="290"/>
    </location>
</feature>
<dbReference type="STRING" id="948102.BKG76_13080"/>
<keyword evidence="1" id="KW-1133">Transmembrane helix</keyword>
<feature type="transmembrane region" description="Helical" evidence="1">
    <location>
        <begin position="203"/>
        <end position="222"/>
    </location>
</feature>
<evidence type="ECO:0000256" key="1">
    <source>
        <dbReference type="SAM" id="Phobius"/>
    </source>
</evidence>
<proteinExistence type="predicted"/>
<feature type="transmembrane region" description="Helical" evidence="1">
    <location>
        <begin position="179"/>
        <end position="197"/>
    </location>
</feature>
<organism evidence="3 4">
    <name type="scientific">Mycobacteroides franklinii</name>
    <dbReference type="NCBI Taxonomy" id="948102"/>
    <lineage>
        <taxon>Bacteria</taxon>
        <taxon>Bacillati</taxon>
        <taxon>Actinomycetota</taxon>
        <taxon>Actinomycetes</taxon>
        <taxon>Mycobacteriales</taxon>
        <taxon>Mycobacteriaceae</taxon>
        <taxon>Mycobacteroides</taxon>
    </lineage>
</organism>
<dbReference type="GeneID" id="57167735"/>
<evidence type="ECO:0000313" key="3">
    <source>
        <dbReference type="EMBL" id="OHU21549.1"/>
    </source>
</evidence>
<accession>A0A1S1L383</accession>
<feature type="transmembrane region" description="Helical" evidence="1">
    <location>
        <begin position="34"/>
        <end position="55"/>
    </location>
</feature>
<gene>
    <name evidence="3" type="ORF">BKG76_13080</name>
</gene>
<sequence length="337" mass="38315">MSTATPSADSGASASSEKEPFSRRVLRLEHPANVGPLTHIAMWLVVLALGLFVPAATNWCIAATLIVVLSLLNLSLTIGVMHMHTHRPLFVSRIPNRVVDFLCCLPGNLTAAEMREVHVLSHHRFNDGPGDVTSTRGRETGLSAVWYWIRYGSIVKYHTVRILFASNPSDSRRKRRHQFVLDMVLNVIVVGITWYLVDFDRFILFYWVPLLITQVNGGYFAWLSHAPAKGFSDDASTSLNNAGNILNFFIFNQGYHSVHHRYPGIHWSQIPDKLDYMRQVNPGVIVPYWMVAQSGWRLLVPGGFLNERYGNKWKTRLETRLATGTVRSRYLPWFAWI</sequence>
<evidence type="ECO:0000313" key="4">
    <source>
        <dbReference type="Proteomes" id="UP000179616"/>
    </source>
</evidence>
<dbReference type="OrthoDB" id="634389at2"/>
<dbReference type="AlphaFoldDB" id="A0A1S1L383"/>
<reference evidence="3 4" key="1">
    <citation type="submission" date="2016-10" db="EMBL/GenBank/DDBJ databases">
        <title>Evaluation of Human, Veterinary and Environmental Mycobacterium chelonae Isolates by Core Genome Phylogenomic Analysis, Targeted Gene Comparison, and Anti-microbial Susceptibility Patterns: A Tale of Mistaken Identities.</title>
        <authorList>
            <person name="Fogelson S.B."/>
            <person name="Camus A.C."/>
            <person name="Lorenz W."/>
            <person name="Vasireddy R."/>
            <person name="Vasireddy S."/>
            <person name="Smith T."/>
            <person name="Brown-Elliott B.A."/>
            <person name="Wallace R.J.Jr."/>
            <person name="Hasan N.A."/>
            <person name="Reischl U."/>
            <person name="Sanchez S."/>
        </authorList>
    </citation>
    <scope>NUCLEOTIDE SEQUENCE [LARGE SCALE GENOMIC DNA]</scope>
    <source>
        <strain evidence="3 4">1559</strain>
    </source>
</reference>
<evidence type="ECO:0000259" key="2">
    <source>
        <dbReference type="Pfam" id="PF00487"/>
    </source>
</evidence>
<keyword evidence="1" id="KW-0812">Transmembrane</keyword>
<dbReference type="EMBL" id="MLIK01000019">
    <property type="protein sequence ID" value="OHU21549.1"/>
    <property type="molecule type" value="Genomic_DNA"/>
</dbReference>
<dbReference type="Pfam" id="PF00487">
    <property type="entry name" value="FA_desaturase"/>
    <property type="match status" value="1"/>
</dbReference>
<name>A0A1S1L383_9MYCO</name>
<dbReference type="CDD" id="cd01060">
    <property type="entry name" value="Membrane-FADS-like"/>
    <property type="match status" value="1"/>
</dbReference>
<keyword evidence="1" id="KW-0472">Membrane</keyword>
<feature type="transmembrane region" description="Helical" evidence="1">
    <location>
        <begin position="61"/>
        <end position="83"/>
    </location>
</feature>
<dbReference type="InterPro" id="IPR005804">
    <property type="entry name" value="FA_desaturase_dom"/>
</dbReference>